<evidence type="ECO:0000256" key="3">
    <source>
        <dbReference type="ARBA" id="ARBA00022896"/>
    </source>
</evidence>
<dbReference type="PROSITE" id="PS51471">
    <property type="entry name" value="FE2OG_OXY"/>
    <property type="match status" value="1"/>
</dbReference>
<dbReference type="GO" id="GO:0016705">
    <property type="term" value="F:oxidoreductase activity, acting on paired donors, with incorporation or reduction of molecular oxygen"/>
    <property type="evidence" value="ECO:0007669"/>
    <property type="project" value="InterPro"/>
</dbReference>
<organism evidence="8 9">
    <name type="scientific">Neoroseomonas marina</name>
    <dbReference type="NCBI Taxonomy" id="1232220"/>
    <lineage>
        <taxon>Bacteria</taxon>
        <taxon>Pseudomonadati</taxon>
        <taxon>Pseudomonadota</taxon>
        <taxon>Alphaproteobacteria</taxon>
        <taxon>Acetobacterales</taxon>
        <taxon>Acetobacteraceae</taxon>
        <taxon>Neoroseomonas</taxon>
    </lineage>
</organism>
<name>A0A848ELM6_9PROT</name>
<gene>
    <name evidence="8" type="ORF">GWK16_23785</name>
</gene>
<evidence type="ECO:0000259" key="7">
    <source>
        <dbReference type="PROSITE" id="PS51471"/>
    </source>
</evidence>
<evidence type="ECO:0000313" key="9">
    <source>
        <dbReference type="Proteomes" id="UP000548582"/>
    </source>
</evidence>
<dbReference type="GO" id="GO:0005506">
    <property type="term" value="F:iron ion binding"/>
    <property type="evidence" value="ECO:0007669"/>
    <property type="project" value="InterPro"/>
</dbReference>
<keyword evidence="2" id="KW-0479">Metal-binding</keyword>
<evidence type="ECO:0000256" key="4">
    <source>
        <dbReference type="ARBA" id="ARBA00022964"/>
    </source>
</evidence>
<sequence length="347" mass="37369">MSNSASLGQGDLLLSLTLPDAAGKNVDLHGQAIAGSHRVLLLGIEPTPERLAAAMAQLAERGAQLFLVVCQMPAGAPRPGGPQRLFDPARRLLNGFGLPDVGAVVLTPRGRIGFLGAGESALDAAIESIPPPQPAAAPRRQGAPVLIVPNVLEPALIEALLTHWRNGTKSQGRVAMGSEAVGTGAVADIKRRTDVFLDDRALYDRFQQRLERRVAPEMWRAYRFRAASFEAPRIGCYSATDAGAFGAHRDNRTPTTAHRRFAMSLNLNTGDYEGGTLRFPEFGSEEYEPEAGGCVIFSCDLLHEALPVTRGERFAIFTFFTDAEGAEQERRLIAQAMAQGKQGVDMR</sequence>
<comment type="caution">
    <text evidence="8">The sequence shown here is derived from an EMBL/GenBank/DDBJ whole genome shotgun (WGS) entry which is preliminary data.</text>
</comment>
<feature type="domain" description="Fe2OG dioxygenase" evidence="7">
    <location>
        <begin position="228"/>
        <end position="323"/>
    </location>
</feature>
<dbReference type="InterPro" id="IPR005123">
    <property type="entry name" value="Oxoglu/Fe-dep_dioxygenase_dom"/>
</dbReference>
<dbReference type="InterPro" id="IPR044862">
    <property type="entry name" value="Pro_4_hyd_alph_FE2OG_OXY"/>
</dbReference>
<dbReference type="Proteomes" id="UP000548582">
    <property type="component" value="Unassembled WGS sequence"/>
</dbReference>
<dbReference type="SMART" id="SM00702">
    <property type="entry name" value="P4Hc"/>
    <property type="match status" value="1"/>
</dbReference>
<dbReference type="GO" id="GO:0051213">
    <property type="term" value="F:dioxygenase activity"/>
    <property type="evidence" value="ECO:0007669"/>
    <property type="project" value="UniProtKB-KW"/>
</dbReference>
<dbReference type="RefSeq" id="WP_170056468.1">
    <property type="nucleotide sequence ID" value="NZ_JABBKX010000013.1"/>
</dbReference>
<keyword evidence="4" id="KW-0223">Dioxygenase</keyword>
<dbReference type="EMBL" id="JABBKX010000013">
    <property type="protein sequence ID" value="NMJ44290.1"/>
    <property type="molecule type" value="Genomic_DNA"/>
</dbReference>
<evidence type="ECO:0000256" key="5">
    <source>
        <dbReference type="ARBA" id="ARBA00023002"/>
    </source>
</evidence>
<evidence type="ECO:0000313" key="8">
    <source>
        <dbReference type="EMBL" id="NMJ44290.1"/>
    </source>
</evidence>
<dbReference type="GO" id="GO:0031418">
    <property type="term" value="F:L-ascorbic acid binding"/>
    <property type="evidence" value="ECO:0007669"/>
    <property type="project" value="UniProtKB-KW"/>
</dbReference>
<accession>A0A848ELM6</accession>
<dbReference type="Gene3D" id="2.60.120.620">
    <property type="entry name" value="q2cbj1_9rhob like domain"/>
    <property type="match status" value="1"/>
</dbReference>
<keyword evidence="3" id="KW-0847">Vitamin C</keyword>
<keyword evidence="5" id="KW-0560">Oxidoreductase</keyword>
<protein>
    <submittedName>
        <fullName evidence="8">2OG-Fe(II) oxygenase</fullName>
    </submittedName>
</protein>
<evidence type="ECO:0000256" key="1">
    <source>
        <dbReference type="ARBA" id="ARBA00001961"/>
    </source>
</evidence>
<evidence type="ECO:0000256" key="6">
    <source>
        <dbReference type="ARBA" id="ARBA00023004"/>
    </source>
</evidence>
<dbReference type="SUPFAM" id="SSF51197">
    <property type="entry name" value="Clavaminate synthase-like"/>
    <property type="match status" value="1"/>
</dbReference>
<dbReference type="Pfam" id="PF13640">
    <property type="entry name" value="2OG-FeII_Oxy_3"/>
    <property type="match status" value="1"/>
</dbReference>
<reference evidence="8 9" key="1">
    <citation type="submission" date="2020-03" db="EMBL/GenBank/DDBJ databases">
        <authorList>
            <person name="Sun Q."/>
        </authorList>
    </citation>
    <scope>NUCLEOTIDE SEQUENCE [LARGE SCALE GENOMIC DNA]</scope>
    <source>
        <strain evidence="8 9">JC162</strain>
    </source>
</reference>
<dbReference type="AlphaFoldDB" id="A0A848ELM6"/>
<evidence type="ECO:0000256" key="2">
    <source>
        <dbReference type="ARBA" id="ARBA00022723"/>
    </source>
</evidence>
<dbReference type="InterPro" id="IPR006620">
    <property type="entry name" value="Pro_4_hyd_alph"/>
</dbReference>
<keyword evidence="9" id="KW-1185">Reference proteome</keyword>
<proteinExistence type="predicted"/>
<comment type="cofactor">
    <cofactor evidence="1">
        <name>L-ascorbate</name>
        <dbReference type="ChEBI" id="CHEBI:38290"/>
    </cofactor>
</comment>
<keyword evidence="6" id="KW-0408">Iron</keyword>